<evidence type="ECO:0000313" key="3">
    <source>
        <dbReference type="EMBL" id="OMJ28621.1"/>
    </source>
</evidence>
<feature type="region of interest" description="Disordered" evidence="1">
    <location>
        <begin position="47"/>
        <end position="206"/>
    </location>
</feature>
<dbReference type="AlphaFoldDB" id="A0A1R1YNY7"/>
<feature type="signal peptide" evidence="2">
    <location>
        <begin position="1"/>
        <end position="23"/>
    </location>
</feature>
<feature type="chain" id="PRO_5010192436" evidence="2">
    <location>
        <begin position="24"/>
        <end position="252"/>
    </location>
</feature>
<sequence>MVRPAVAAMLVVAISLVIGDVDAGVNRNRHRGKQYYTAVNYKRQDGGATASAAEPSASLQPAANPAAVPAATPIGTPAEAEASVPAPAPTAETSLPPPSLSSSSVAAAVAATYSQADDASSEQGGGEKQMQPKDDSDDEEATTTSAAAARSGKKAKEEEFSAKKGGGDDDGSMTMSMKSRGTRSMSGRENDDEDDIGSDPGEIIPTSYELPKVTPYVLKPTGYNLNDGPRSGGSFRYGIVMGVVGAVVAIMV</sequence>
<comment type="caution">
    <text evidence="3">The sequence shown here is derived from an EMBL/GenBank/DDBJ whole genome shotgun (WGS) entry which is preliminary data.</text>
</comment>
<feature type="compositionally biased region" description="Basic and acidic residues" evidence="1">
    <location>
        <begin position="154"/>
        <end position="167"/>
    </location>
</feature>
<dbReference type="Proteomes" id="UP000187429">
    <property type="component" value="Unassembled WGS sequence"/>
</dbReference>
<dbReference type="EMBL" id="LSSM01000527">
    <property type="protein sequence ID" value="OMJ28621.1"/>
    <property type="molecule type" value="Genomic_DNA"/>
</dbReference>
<name>A0A1R1YNY7_9FUNG</name>
<keyword evidence="2" id="KW-0732">Signal</keyword>
<keyword evidence="4" id="KW-1185">Reference proteome</keyword>
<accession>A0A1R1YNY7</accession>
<evidence type="ECO:0000256" key="2">
    <source>
        <dbReference type="SAM" id="SignalP"/>
    </source>
</evidence>
<organism evidence="3 4">
    <name type="scientific">Smittium culicis</name>
    <dbReference type="NCBI Taxonomy" id="133412"/>
    <lineage>
        <taxon>Eukaryota</taxon>
        <taxon>Fungi</taxon>
        <taxon>Fungi incertae sedis</taxon>
        <taxon>Zoopagomycota</taxon>
        <taxon>Kickxellomycotina</taxon>
        <taxon>Harpellomycetes</taxon>
        <taxon>Harpellales</taxon>
        <taxon>Legeriomycetaceae</taxon>
        <taxon>Smittium</taxon>
    </lineage>
</organism>
<protein>
    <submittedName>
        <fullName evidence="3">Uncharacterized protein</fullName>
    </submittedName>
</protein>
<evidence type="ECO:0000256" key="1">
    <source>
        <dbReference type="SAM" id="MobiDB-lite"/>
    </source>
</evidence>
<evidence type="ECO:0000313" key="4">
    <source>
        <dbReference type="Proteomes" id="UP000187429"/>
    </source>
</evidence>
<proteinExistence type="predicted"/>
<reference evidence="4" key="1">
    <citation type="submission" date="2017-01" db="EMBL/GenBank/DDBJ databases">
        <authorList>
            <person name="Wang Y."/>
            <person name="White M."/>
            <person name="Kvist S."/>
            <person name="Moncalvo J.-M."/>
        </authorList>
    </citation>
    <scope>NUCLEOTIDE SEQUENCE [LARGE SCALE GENOMIC DNA]</scope>
    <source>
        <strain evidence="4">ID-206-W2</strain>
    </source>
</reference>
<feature type="compositionally biased region" description="Low complexity" evidence="1">
    <location>
        <begin position="61"/>
        <end position="111"/>
    </location>
</feature>
<feature type="compositionally biased region" description="Polar residues" evidence="1">
    <location>
        <begin position="112"/>
        <end position="122"/>
    </location>
</feature>
<gene>
    <name evidence="3" type="ORF">AYI69_g1900</name>
</gene>